<accession>A0A8H6H947</accession>
<feature type="region of interest" description="Disordered" evidence="1">
    <location>
        <begin position="982"/>
        <end position="1005"/>
    </location>
</feature>
<dbReference type="Gene3D" id="1.25.40.10">
    <property type="entry name" value="Tetratricopeptide repeat domain"/>
    <property type="match status" value="3"/>
</dbReference>
<dbReference type="SUPFAM" id="SSF48452">
    <property type="entry name" value="TPR-like"/>
    <property type="match status" value="1"/>
</dbReference>
<dbReference type="AlphaFoldDB" id="A0A8H6H947"/>
<reference evidence="3 4" key="1">
    <citation type="submission" date="2020-07" db="EMBL/GenBank/DDBJ databases">
        <title>Comparative genomics of pyrophilous fungi reveals a link between fire events and developmental genes.</title>
        <authorList>
            <consortium name="DOE Joint Genome Institute"/>
            <person name="Steindorff A.S."/>
            <person name="Carver A."/>
            <person name="Calhoun S."/>
            <person name="Stillman K."/>
            <person name="Liu H."/>
            <person name="Lipzen A."/>
            <person name="Pangilinan J."/>
            <person name="Labutti K."/>
            <person name="Bruns T.D."/>
            <person name="Grigoriev I.V."/>
        </authorList>
    </citation>
    <scope>NUCLEOTIDE SEQUENCE [LARGE SCALE GENOMIC DNA]</scope>
    <source>
        <strain evidence="3 4">CBS 144469</strain>
    </source>
</reference>
<evidence type="ECO:0000313" key="4">
    <source>
        <dbReference type="Proteomes" id="UP000521943"/>
    </source>
</evidence>
<keyword evidence="4" id="KW-1185">Reference proteome</keyword>
<proteinExistence type="predicted"/>
<evidence type="ECO:0000259" key="2">
    <source>
        <dbReference type="Pfam" id="PF12770"/>
    </source>
</evidence>
<gene>
    <name evidence="3" type="ORF">DFP72DRAFT_1107640</name>
</gene>
<sequence>MSRLCALELTGRYQNVRKRVDWNVGVATFASRSLADRRMGNILTTITSGSVDASIPRKAVELTLEGHLNMAFCLNRLGNASWCRFQRTEDVRDLSEAILAQQRAVELTPEEHPDMPSRLDNLGLLLQRRFQRVGDIRDISEAILAQQRAVHLTPEGHPKLPSRLSRLGVSFGCRFHLTGDLCDISEAILAQQRVVELTPEGHSERPSYMINLGISLNTRFQHTGDLRELSEAISVQQRAVDLTPQGHSSMPLFLHNLGISLQSRFHRTGDVLDISEAILAQKKGVELTPAISTQQRAIELAPAGHWDIPSYLINLGISLRSRFQHTGDLYDISEAILAQQRAVDLTPEGHPDMPSRLENLGISLQRRFQSTGDLRDISGAILAQQRAVHLTPEGHPKLPSWLSSLGVSLGCRFHRSGDLSDLSEAILAQRRAVDLTPKAHSDIAPYLTNLGVSLRSRFQQTGDLPDLSEAILTQKRAVDLMPEGHSGMPPFLYNLGISLQRRFQRIGDLSDLSEAILAQKRAVELTPEGHSNMPSRLSNLGNSLHSRFQRTGDNSDIYEAISSQQRSVELAPEGHSDVPSYLTNLGISLLSRFERTKDPRDLAEVISAFRTSATSDCGAPRIKLEAAERWAESLNLVDPPSPAIMDAFDTIICLIALTATLEQTLQDRYTHLQETAGLPLKAASTACSFDRVDKALEWLEQGRCLVWGQLTNLRTPLDDLRLHDKHLADSVMEISRQLDTAGSSRMTTGEEITSSERVSLAEEARDHVNLARQWDDLLAKVRANPGFETFLKPSPWYTLLQHLPESGYVVVINVDERRCDAIALLAGQDKPLHIPLPDFSLAKCNEYRTSLSAQLRSHHLRDRGRNVMVDSECRDGGRGIRSVFPGGKDGESIVQGILRGLWCEVVKPILQALEMPKVDRSSASMPPRIWWCPTGSLSFLPLHAAGIYRKKGSETILDYAVSSYTPTVTALTERVKNSRTTENPVSGLFMTSQPNAPGSSPIPGTTTEVQSIYEVTRMAKQRVEMIEGGALTVAQCLDSMEAFSSIHLACHASQDAADPLKSRFLFHDGPLELATILQRNLKNADLAFLSACQTSTGEEKLSDEAVHLAAGMLAAGYRRVVATMWSIGDRHAPDVAANFYQYLLDHRDLAGGSGFDGAESANALHHAIQQLRLQLGDHSDRSLLAWIPYVHYGY</sequence>
<dbReference type="PANTHER" id="PTHR19959:SF119">
    <property type="entry name" value="FUNGAL LIPASE-LIKE DOMAIN-CONTAINING PROTEIN"/>
    <property type="match status" value="1"/>
</dbReference>
<protein>
    <submittedName>
        <fullName evidence="3">TPR-like protein</fullName>
    </submittedName>
</protein>
<evidence type="ECO:0000313" key="3">
    <source>
        <dbReference type="EMBL" id="KAF6742195.1"/>
    </source>
</evidence>
<dbReference type="PANTHER" id="PTHR19959">
    <property type="entry name" value="KINESIN LIGHT CHAIN"/>
    <property type="match status" value="1"/>
</dbReference>
<dbReference type="EMBL" id="JACGCI010000196">
    <property type="protein sequence ID" value="KAF6742195.1"/>
    <property type="molecule type" value="Genomic_DNA"/>
</dbReference>
<evidence type="ECO:0000256" key="1">
    <source>
        <dbReference type="SAM" id="MobiDB-lite"/>
    </source>
</evidence>
<dbReference type="InterPro" id="IPR011990">
    <property type="entry name" value="TPR-like_helical_dom_sf"/>
</dbReference>
<dbReference type="Pfam" id="PF12770">
    <property type="entry name" value="CHAT"/>
    <property type="match status" value="1"/>
</dbReference>
<feature type="domain" description="CHAT" evidence="2">
    <location>
        <begin position="898"/>
        <end position="1193"/>
    </location>
</feature>
<organism evidence="3 4">
    <name type="scientific">Ephemerocybe angulata</name>
    <dbReference type="NCBI Taxonomy" id="980116"/>
    <lineage>
        <taxon>Eukaryota</taxon>
        <taxon>Fungi</taxon>
        <taxon>Dikarya</taxon>
        <taxon>Basidiomycota</taxon>
        <taxon>Agaricomycotina</taxon>
        <taxon>Agaricomycetes</taxon>
        <taxon>Agaricomycetidae</taxon>
        <taxon>Agaricales</taxon>
        <taxon>Agaricineae</taxon>
        <taxon>Psathyrellaceae</taxon>
        <taxon>Ephemerocybe</taxon>
    </lineage>
</organism>
<comment type="caution">
    <text evidence="3">The sequence shown here is derived from an EMBL/GenBank/DDBJ whole genome shotgun (WGS) entry which is preliminary data.</text>
</comment>
<dbReference type="Proteomes" id="UP000521943">
    <property type="component" value="Unassembled WGS sequence"/>
</dbReference>
<name>A0A8H6H947_9AGAR</name>
<dbReference type="OrthoDB" id="9991317at2759"/>
<dbReference type="InterPro" id="IPR024983">
    <property type="entry name" value="CHAT_dom"/>
</dbReference>